<organism evidence="3 4">
    <name type="scientific">Hymenobacter fodinae</name>
    <dbReference type="NCBI Taxonomy" id="2510796"/>
    <lineage>
        <taxon>Bacteria</taxon>
        <taxon>Pseudomonadati</taxon>
        <taxon>Bacteroidota</taxon>
        <taxon>Cytophagia</taxon>
        <taxon>Cytophagales</taxon>
        <taxon>Hymenobacteraceae</taxon>
        <taxon>Hymenobacter</taxon>
    </lineage>
</organism>
<feature type="domain" description="DUF4055" evidence="2">
    <location>
        <begin position="248"/>
        <end position="393"/>
    </location>
</feature>
<comment type="caution">
    <text evidence="3">The sequence shown here is derived from an EMBL/GenBank/DDBJ whole genome shotgun (WGS) entry which is preliminary data.</text>
</comment>
<sequence>MALDPTVQHPDYIEYQPVWKKCRDAKQGQRAIHKGGPLYLPKLAGQEDANYLKYVKRGNFFNATGRTIEAMIGLVMRKPMTVTVPPIMEPWMNDITLSDETLTDFAEGCLAEVLTVARGGIFVDMPEASDGVTVAQVEAQNIRPYLVQYQAESILYWKMGRINNRYQLIEVRLSEWYERPDGEKAQQVRQLLLSDGIYSQAIWQRPTDGAEWAVVQSITPLKAGTPFSEIPFYALSARKPTMDVVTPPIEALVDVNIAHYQNSADLENGAHIAGQPTPWVAGLQAEFDQSGNAVEKAIYIGSSTFLTFADPNTKVGFLQCGSEGFATLEKLMDRKQEQMAALGARMLAPEKKDAEAAQTHEIKRGGESSILSATCGVVERQLEKALQFAAEWMGIAGEISVELNRDFFPPNFTGADLTAWVAARQAGEISKETLFGVLKAAEWLPDDRTFEQEQDAIKEDGPPLGTLTDKPPAE</sequence>
<proteinExistence type="predicted"/>
<evidence type="ECO:0000259" key="2">
    <source>
        <dbReference type="Pfam" id="PF13264"/>
    </source>
</evidence>
<feature type="compositionally biased region" description="Basic and acidic residues" evidence="1">
    <location>
        <begin position="449"/>
        <end position="461"/>
    </location>
</feature>
<name>A0A4Z0P1M7_9BACT</name>
<dbReference type="EMBL" id="SRLA01000005">
    <property type="protein sequence ID" value="TGE04637.1"/>
    <property type="molecule type" value="Genomic_DNA"/>
</dbReference>
<dbReference type="RefSeq" id="WP_135436081.1">
    <property type="nucleotide sequence ID" value="NZ_SRLA01000005.1"/>
</dbReference>
<dbReference type="Proteomes" id="UP000298337">
    <property type="component" value="Unassembled WGS sequence"/>
</dbReference>
<dbReference type="InterPro" id="IPR025129">
    <property type="entry name" value="DUF4055"/>
</dbReference>
<dbReference type="OrthoDB" id="975664at2"/>
<feature type="region of interest" description="Disordered" evidence="1">
    <location>
        <begin position="449"/>
        <end position="474"/>
    </location>
</feature>
<protein>
    <submittedName>
        <fullName evidence="3">DUF4055 domain-containing protein</fullName>
    </submittedName>
</protein>
<reference evidence="3 4" key="1">
    <citation type="submission" date="2019-04" db="EMBL/GenBank/DDBJ databases">
        <authorList>
            <person name="Feng G."/>
            <person name="Zhang J."/>
            <person name="Zhu H."/>
        </authorList>
    </citation>
    <scope>NUCLEOTIDE SEQUENCE [LARGE SCALE GENOMIC DNA]</scope>
    <source>
        <strain evidence="3 4">92R-1</strain>
    </source>
</reference>
<evidence type="ECO:0000313" key="3">
    <source>
        <dbReference type="EMBL" id="TGE04637.1"/>
    </source>
</evidence>
<gene>
    <name evidence="3" type="ORF">EU556_20850</name>
</gene>
<evidence type="ECO:0000313" key="4">
    <source>
        <dbReference type="Proteomes" id="UP000298337"/>
    </source>
</evidence>
<keyword evidence="4" id="KW-1185">Reference proteome</keyword>
<accession>A0A4Z0P1M7</accession>
<evidence type="ECO:0000256" key="1">
    <source>
        <dbReference type="SAM" id="MobiDB-lite"/>
    </source>
</evidence>
<dbReference type="AlphaFoldDB" id="A0A4Z0P1M7"/>
<dbReference type="Pfam" id="PF13264">
    <property type="entry name" value="DUF4055"/>
    <property type="match status" value="1"/>
</dbReference>